<evidence type="ECO:0000256" key="1">
    <source>
        <dbReference type="SAM" id="MobiDB-lite"/>
    </source>
</evidence>
<dbReference type="Gene3D" id="3.30.420.10">
    <property type="entry name" value="Ribonuclease H-like superfamily/Ribonuclease H"/>
    <property type="match status" value="1"/>
</dbReference>
<reference evidence="3 4" key="1">
    <citation type="submission" date="2017-08" db="EMBL/GenBank/DDBJ databases">
        <title>Comparative genomics of non-oral Prevotella species.</title>
        <authorList>
            <person name="Accetto T."/>
            <person name="Nograsek B."/>
            <person name="Avgustin G."/>
        </authorList>
    </citation>
    <scope>NUCLEOTIDE SEQUENCE [LARGE SCALE GENOMIC DNA]</scope>
    <source>
        <strain evidence="3 4">TC1-1</strain>
    </source>
</reference>
<gene>
    <name evidence="3" type="ORF">CIK91_13200</name>
</gene>
<dbReference type="InterPro" id="IPR036397">
    <property type="entry name" value="RNaseH_sf"/>
</dbReference>
<evidence type="ECO:0000259" key="2">
    <source>
        <dbReference type="Pfam" id="PF13683"/>
    </source>
</evidence>
<comment type="caution">
    <text evidence="3">The sequence shown here is derived from an EMBL/GenBank/DDBJ whole genome shotgun (WGS) entry which is preliminary data.</text>
</comment>
<evidence type="ECO:0000313" key="3">
    <source>
        <dbReference type="EMBL" id="OYP53257.1"/>
    </source>
</evidence>
<dbReference type="RefSeq" id="WP_094449073.1">
    <property type="nucleotide sequence ID" value="NZ_CP091802.1"/>
</dbReference>
<dbReference type="Proteomes" id="UP000216189">
    <property type="component" value="Unassembled WGS sequence"/>
</dbReference>
<proteinExistence type="predicted"/>
<name>A0ABX4EF50_SEGBR</name>
<evidence type="ECO:0000313" key="4">
    <source>
        <dbReference type="Proteomes" id="UP000216189"/>
    </source>
</evidence>
<protein>
    <recommendedName>
        <fullName evidence="2">Integrase catalytic domain-containing protein</fullName>
    </recommendedName>
</protein>
<dbReference type="InterPro" id="IPR001584">
    <property type="entry name" value="Integrase_cat-core"/>
</dbReference>
<dbReference type="InterPro" id="IPR012337">
    <property type="entry name" value="RNaseH-like_sf"/>
</dbReference>
<accession>A0ABX4EF50</accession>
<dbReference type="Pfam" id="PF13683">
    <property type="entry name" value="rve_3"/>
    <property type="match status" value="1"/>
</dbReference>
<feature type="region of interest" description="Disordered" evidence="1">
    <location>
        <begin position="47"/>
        <end position="77"/>
    </location>
</feature>
<sequence>MENAVAERANGILKTEWLYRMTIPTRKACRKELTRIIAFYNDERPHMSIGNQTPSVAHTQSGPQQRMWKNPWINPDS</sequence>
<keyword evidence="4" id="KW-1185">Reference proteome</keyword>
<feature type="compositionally biased region" description="Polar residues" evidence="1">
    <location>
        <begin position="49"/>
        <end position="64"/>
    </location>
</feature>
<dbReference type="EMBL" id="NPJF01000065">
    <property type="protein sequence ID" value="OYP53257.1"/>
    <property type="molecule type" value="Genomic_DNA"/>
</dbReference>
<feature type="domain" description="Integrase catalytic" evidence="2">
    <location>
        <begin position="1"/>
        <end position="54"/>
    </location>
</feature>
<organism evidence="3 4">
    <name type="scientific">Segatella bryantii</name>
    <name type="common">Prevotella bryantii</name>
    <dbReference type="NCBI Taxonomy" id="77095"/>
    <lineage>
        <taxon>Bacteria</taxon>
        <taxon>Pseudomonadati</taxon>
        <taxon>Bacteroidota</taxon>
        <taxon>Bacteroidia</taxon>
        <taxon>Bacteroidales</taxon>
        <taxon>Prevotellaceae</taxon>
        <taxon>Segatella</taxon>
    </lineage>
</organism>
<dbReference type="SUPFAM" id="SSF53098">
    <property type="entry name" value="Ribonuclease H-like"/>
    <property type="match status" value="1"/>
</dbReference>